<keyword evidence="5" id="KW-1185">Reference proteome</keyword>
<feature type="transmembrane region" description="Helical" evidence="1">
    <location>
        <begin position="7"/>
        <end position="26"/>
    </location>
</feature>
<dbReference type="Gene3D" id="3.30.420.10">
    <property type="entry name" value="Ribonuclease H-like superfamily/Ribonuclease H"/>
    <property type="match status" value="1"/>
</dbReference>
<evidence type="ECO:0000313" key="4">
    <source>
        <dbReference type="EMBL" id="KAL3635943.1"/>
    </source>
</evidence>
<keyword evidence="1" id="KW-1133">Transmembrane helix</keyword>
<dbReference type="EMBL" id="JAVIJP010000027">
    <property type="protein sequence ID" value="KAL3635943.1"/>
    <property type="molecule type" value="Genomic_DNA"/>
</dbReference>
<evidence type="ECO:0000313" key="5">
    <source>
        <dbReference type="Proteomes" id="UP001632038"/>
    </source>
</evidence>
<dbReference type="AlphaFoldDB" id="A0ABD3D1R5"/>
<feature type="domain" description="Reverse transcriptase zinc-binding" evidence="3">
    <location>
        <begin position="254"/>
        <end position="339"/>
    </location>
</feature>
<dbReference type="InterPro" id="IPR044730">
    <property type="entry name" value="RNase_H-like_dom_plant"/>
</dbReference>
<dbReference type="InterPro" id="IPR012337">
    <property type="entry name" value="RNaseH-like_sf"/>
</dbReference>
<dbReference type="PANTHER" id="PTHR33116">
    <property type="entry name" value="REVERSE TRANSCRIPTASE ZINC-BINDING DOMAIN-CONTAINING PROTEIN-RELATED-RELATED"/>
    <property type="match status" value="1"/>
</dbReference>
<feature type="domain" description="RNase H type-1" evidence="2">
    <location>
        <begin position="466"/>
        <end position="579"/>
    </location>
</feature>
<keyword evidence="1" id="KW-0812">Transmembrane</keyword>
<dbReference type="Pfam" id="PF13456">
    <property type="entry name" value="RVT_3"/>
    <property type="match status" value="1"/>
</dbReference>
<accession>A0ABD3D1R5</accession>
<dbReference type="SUPFAM" id="SSF53098">
    <property type="entry name" value="Ribonuclease H-like"/>
    <property type="match status" value="1"/>
</dbReference>
<protein>
    <recommendedName>
        <fullName evidence="6">RNase H type-1 domain-containing protein</fullName>
    </recommendedName>
</protein>
<dbReference type="InterPro" id="IPR036397">
    <property type="entry name" value="RNaseH_sf"/>
</dbReference>
<dbReference type="InterPro" id="IPR002156">
    <property type="entry name" value="RNaseH_domain"/>
</dbReference>
<keyword evidence="1" id="KW-0472">Membrane</keyword>
<name>A0ABD3D1R5_9LAMI</name>
<dbReference type="CDD" id="cd06222">
    <property type="entry name" value="RNase_H_like"/>
    <property type="match status" value="1"/>
</dbReference>
<dbReference type="Pfam" id="PF13966">
    <property type="entry name" value="zf-RVT"/>
    <property type="match status" value="1"/>
</dbReference>
<dbReference type="Proteomes" id="UP001632038">
    <property type="component" value="Unassembled WGS sequence"/>
</dbReference>
<evidence type="ECO:0000259" key="2">
    <source>
        <dbReference type="Pfam" id="PF13456"/>
    </source>
</evidence>
<organism evidence="4 5">
    <name type="scientific">Castilleja foliolosa</name>
    <dbReference type="NCBI Taxonomy" id="1961234"/>
    <lineage>
        <taxon>Eukaryota</taxon>
        <taxon>Viridiplantae</taxon>
        <taxon>Streptophyta</taxon>
        <taxon>Embryophyta</taxon>
        <taxon>Tracheophyta</taxon>
        <taxon>Spermatophyta</taxon>
        <taxon>Magnoliopsida</taxon>
        <taxon>eudicotyledons</taxon>
        <taxon>Gunneridae</taxon>
        <taxon>Pentapetalae</taxon>
        <taxon>asterids</taxon>
        <taxon>lamiids</taxon>
        <taxon>Lamiales</taxon>
        <taxon>Orobanchaceae</taxon>
        <taxon>Pedicularideae</taxon>
        <taxon>Castillejinae</taxon>
        <taxon>Castilleja</taxon>
    </lineage>
</organism>
<comment type="caution">
    <text evidence="4">The sequence shown here is derived from an EMBL/GenBank/DDBJ whole genome shotgun (WGS) entry which is preliminary data.</text>
</comment>
<evidence type="ECO:0000259" key="3">
    <source>
        <dbReference type="Pfam" id="PF13966"/>
    </source>
</evidence>
<gene>
    <name evidence="4" type="ORF">CASFOL_020490</name>
</gene>
<proteinExistence type="predicted"/>
<dbReference type="InterPro" id="IPR026960">
    <property type="entry name" value="RVT-Znf"/>
</dbReference>
<evidence type="ECO:0000256" key="1">
    <source>
        <dbReference type="SAM" id="Phobius"/>
    </source>
</evidence>
<evidence type="ECO:0008006" key="6">
    <source>
        <dbReference type="Google" id="ProtNLM"/>
    </source>
</evidence>
<sequence length="615" mass="70963">MGNFLKSVSAVFFMLMIIFSTGMIYFDSLLQKIVNKLEGWKSKFISFAGKIVLIKSVLSSIPIHTLSAVPVHKAILKKIEKLIKLFLWGQNGKARTQWCSWKTICLKKEEGGLGIRNIHDTVKGLHGKLAWRILERKSLWSSILSQKYKLQDMNNTTHNPSILWKLLLPHFHNLQSDSIWLIGKGEIDFWKDNWAGEPIAPDYHTPMQFKVACTRPNDLQAFINPDIMEKLKSISLNVNEDDILIYTQTNSGNFNIKSYIEKDRVQRSHLDWTEAVWHNNLPPKVSGFMWKVLKGAVPVDNMLMKRMIMGPYKCNCCDEGNLESIDHLLVHSDRAKEIWSHFGNIVGKPHFASNVDTLLKTWIHGNNIKSQGQITTLQIFASSIWEIWKSRCKARYEDIPMNSCSIIKKVEKNVQWLNLIANPKGESTKWEKKFLNRLRIPLKKVEERRGKWVRWNKPGPGKIKINVDGSYLNDEGTVGGIIRTEDGTPELVFWRKVHTSDPISTEITAITIAIDICDKNGYGNFEIESDSEQAVHIFQGKIKAPSLNYIARRYRDRDIRIGHVLREQNMVADLIAKFARDKEDNDNCPYNQLPLHVKHQIFQERIGLGAYRRRR</sequence>
<dbReference type="PANTHER" id="PTHR33116:SF80">
    <property type="entry name" value="REVERSE TRANSCRIPTASE ZINC-BINDING DOMAIN-CONTAINING PROTEIN"/>
    <property type="match status" value="1"/>
</dbReference>
<reference evidence="5" key="1">
    <citation type="journal article" date="2024" name="IScience">
        <title>Strigolactones Initiate the Formation of Haustorium-like Structures in Castilleja.</title>
        <authorList>
            <person name="Buerger M."/>
            <person name="Peterson D."/>
            <person name="Chory J."/>
        </authorList>
    </citation>
    <scope>NUCLEOTIDE SEQUENCE [LARGE SCALE GENOMIC DNA]</scope>
</reference>